<accession>E3MUQ9</accession>
<dbReference type="CDD" id="cd18186">
    <property type="entry name" value="BTB_POZ_ZBTB_KLHL-like"/>
    <property type="match status" value="1"/>
</dbReference>
<organism evidence="5">
    <name type="scientific">Caenorhabditis remanei</name>
    <name type="common">Caenorhabditis vulgaris</name>
    <dbReference type="NCBI Taxonomy" id="31234"/>
    <lineage>
        <taxon>Eukaryota</taxon>
        <taxon>Metazoa</taxon>
        <taxon>Ecdysozoa</taxon>
        <taxon>Nematoda</taxon>
        <taxon>Chromadorea</taxon>
        <taxon>Rhabditida</taxon>
        <taxon>Rhabditina</taxon>
        <taxon>Rhabditomorpha</taxon>
        <taxon>Rhabditoidea</taxon>
        <taxon>Rhabditidae</taxon>
        <taxon>Peloderinae</taxon>
        <taxon>Caenorhabditis</taxon>
    </lineage>
</organism>
<evidence type="ECO:0000259" key="2">
    <source>
        <dbReference type="PROSITE" id="PS50097"/>
    </source>
</evidence>
<feature type="domain" description="BTB" evidence="2">
    <location>
        <begin position="223"/>
        <end position="282"/>
    </location>
</feature>
<dbReference type="CDD" id="cd00121">
    <property type="entry name" value="MATH"/>
    <property type="match status" value="1"/>
</dbReference>
<dbReference type="InterPro" id="IPR052664">
    <property type="entry name" value="BTB-MATH_domain_protein"/>
</dbReference>
<dbReference type="SMART" id="SM00061">
    <property type="entry name" value="MATH"/>
    <property type="match status" value="1"/>
</dbReference>
<dbReference type="Gene3D" id="3.30.710.10">
    <property type="entry name" value="Potassium Channel Kv1.1, Chain A"/>
    <property type="match status" value="1"/>
</dbReference>
<keyword evidence="5" id="KW-1185">Reference proteome</keyword>
<dbReference type="FunCoup" id="E3MUQ9">
    <property type="interactions" value="30"/>
</dbReference>
<dbReference type="InterPro" id="IPR000210">
    <property type="entry name" value="BTB/POZ_dom"/>
</dbReference>
<dbReference type="PANTHER" id="PTHR22743">
    <property type="entry name" value="MEPRIN/TRAF-LIKE MATH FAMILY-C.ELEGANS"/>
    <property type="match status" value="1"/>
</dbReference>
<dbReference type="AlphaFoldDB" id="E3MUQ9"/>
<dbReference type="PROSITE" id="PS50144">
    <property type="entry name" value="MATH"/>
    <property type="match status" value="1"/>
</dbReference>
<dbReference type="OrthoDB" id="6359816at2759"/>
<keyword evidence="1" id="KW-0175">Coiled coil</keyword>
<dbReference type="Gene3D" id="2.60.210.10">
    <property type="entry name" value="Apoptosis, Tumor Necrosis Factor Receptor Associated Protein 2, Chain A"/>
    <property type="match status" value="1"/>
</dbReference>
<proteinExistence type="predicted"/>
<dbReference type="SUPFAM" id="SSF54695">
    <property type="entry name" value="POZ domain"/>
    <property type="match status" value="1"/>
</dbReference>
<sequence length="378" mass="42975">MSEENEKVAPIQNEQGDSTSKFQDEIIGAINSTIQSVQNMCQKLLEKQENLEKANLEIVEKLRSAESSQILPMTGKCFVLKHVFTNVQDMKDEERYYGEEEERFGVTWRISLRKRGDHLGLYLTCLKSLSGEKWLISSDANVKLVSTNGKCHSELLSDTHGNADGNTEFVGYGASEFIEWNKMKEGFLEDGKLAVEIHVKIKEMTGIYKNNLKSFGDEMIEFSDVILVVNEKKFFVSKLYLAGHSPYFKSLLLGHFQESKKSEIELTGIDADDFQNYLEVLYGEQSIDEITVEGILLVADMYETPLVLRKCEEFLFKESKKSLKKKLQMSIRYNLDALKKQCISEIKSFADIKSVIPGNIHDLDPSVTAELLEKCLAL</sequence>
<dbReference type="STRING" id="31234.E3MUQ9"/>
<dbReference type="SUPFAM" id="SSF49599">
    <property type="entry name" value="TRAF domain-like"/>
    <property type="match status" value="1"/>
</dbReference>
<dbReference type="HOGENOM" id="CLU_051249_1_0_1"/>
<evidence type="ECO:0000256" key="1">
    <source>
        <dbReference type="SAM" id="Coils"/>
    </source>
</evidence>
<evidence type="ECO:0008006" key="6">
    <source>
        <dbReference type="Google" id="ProtNLM"/>
    </source>
</evidence>
<dbReference type="InterPro" id="IPR002083">
    <property type="entry name" value="MATH/TRAF_dom"/>
</dbReference>
<evidence type="ECO:0000313" key="5">
    <source>
        <dbReference type="Proteomes" id="UP000008281"/>
    </source>
</evidence>
<dbReference type="OMA" id="FIAIWHE"/>
<gene>
    <name evidence="4" type="ORF">CRE_21400</name>
</gene>
<reference evidence="4" key="1">
    <citation type="submission" date="2007-07" db="EMBL/GenBank/DDBJ databases">
        <title>PCAP assembly of the Caenorhabditis remanei genome.</title>
        <authorList>
            <consortium name="The Caenorhabditis remanei Sequencing Consortium"/>
            <person name="Wilson R.K."/>
        </authorList>
    </citation>
    <scope>NUCLEOTIDE SEQUENCE [LARGE SCALE GENOMIC DNA]</scope>
    <source>
        <strain evidence="4">PB4641</strain>
    </source>
</reference>
<protein>
    <recommendedName>
        <fullName evidence="6">BTB domain-containing protein</fullName>
    </recommendedName>
</protein>
<dbReference type="Pfam" id="PF00651">
    <property type="entry name" value="BTB"/>
    <property type="match status" value="1"/>
</dbReference>
<name>E3MUQ9_CAERE</name>
<dbReference type="SMART" id="SM00225">
    <property type="entry name" value="BTB"/>
    <property type="match status" value="1"/>
</dbReference>
<evidence type="ECO:0000259" key="3">
    <source>
        <dbReference type="PROSITE" id="PS50144"/>
    </source>
</evidence>
<dbReference type="Pfam" id="PF00917">
    <property type="entry name" value="MATH"/>
    <property type="match status" value="1"/>
</dbReference>
<dbReference type="InterPro" id="IPR008974">
    <property type="entry name" value="TRAF-like"/>
</dbReference>
<dbReference type="Proteomes" id="UP000008281">
    <property type="component" value="Unassembled WGS sequence"/>
</dbReference>
<dbReference type="PANTHER" id="PTHR22743:SF165">
    <property type="entry name" value="BTB AND MATH DOMAIN CONTAINING-RELATED"/>
    <property type="match status" value="1"/>
</dbReference>
<dbReference type="EMBL" id="DS268480">
    <property type="protein sequence ID" value="EFP09819.1"/>
    <property type="molecule type" value="Genomic_DNA"/>
</dbReference>
<feature type="coiled-coil region" evidence="1">
    <location>
        <begin position="34"/>
        <end position="64"/>
    </location>
</feature>
<evidence type="ECO:0000313" key="4">
    <source>
        <dbReference type="EMBL" id="EFP09819.1"/>
    </source>
</evidence>
<dbReference type="InParanoid" id="E3MUQ9"/>
<feature type="domain" description="MATH" evidence="3">
    <location>
        <begin position="77"/>
        <end position="199"/>
    </location>
</feature>
<dbReference type="InterPro" id="IPR011333">
    <property type="entry name" value="SKP1/BTB/POZ_sf"/>
</dbReference>
<dbReference type="PROSITE" id="PS50097">
    <property type="entry name" value="BTB"/>
    <property type="match status" value="1"/>
</dbReference>